<protein>
    <submittedName>
        <fullName evidence="6">Mismatch-specific DNA-glycosylase</fullName>
    </submittedName>
</protein>
<dbReference type="SMART" id="SM00986">
    <property type="entry name" value="UDG"/>
    <property type="match status" value="1"/>
</dbReference>
<dbReference type="Pfam" id="PF03167">
    <property type="entry name" value="UDG"/>
    <property type="match status" value="1"/>
</dbReference>
<dbReference type="Proteomes" id="UP000642819">
    <property type="component" value="Unassembled WGS sequence"/>
</dbReference>
<feature type="domain" description="Uracil-DNA glycosylase-like" evidence="5">
    <location>
        <begin position="40"/>
        <end position="206"/>
    </location>
</feature>
<dbReference type="PANTHER" id="PTHR12159">
    <property type="entry name" value="G/T AND G/U MISMATCH-SPECIFIC DNA GLYCOSYLASE"/>
    <property type="match status" value="1"/>
</dbReference>
<accession>A0ABQ3GJ52</accession>
<dbReference type="EMBL" id="BMXK01000007">
    <property type="protein sequence ID" value="GHD07889.1"/>
    <property type="molecule type" value="Genomic_DNA"/>
</dbReference>
<dbReference type="PANTHER" id="PTHR12159:SF9">
    <property type="entry name" value="G_T MISMATCH-SPECIFIC THYMINE DNA GLYCOSYLASE"/>
    <property type="match status" value="1"/>
</dbReference>
<dbReference type="SMART" id="SM00987">
    <property type="entry name" value="UreE_C"/>
    <property type="match status" value="1"/>
</dbReference>
<evidence type="ECO:0000256" key="3">
    <source>
        <dbReference type="ARBA" id="ARBA00023204"/>
    </source>
</evidence>
<evidence type="ECO:0000256" key="2">
    <source>
        <dbReference type="ARBA" id="ARBA00022801"/>
    </source>
</evidence>
<dbReference type="InterPro" id="IPR036895">
    <property type="entry name" value="Uracil-DNA_glycosylase-like_sf"/>
</dbReference>
<evidence type="ECO:0000313" key="6">
    <source>
        <dbReference type="EMBL" id="GHD07889.1"/>
    </source>
</evidence>
<comment type="caution">
    <text evidence="6">The sequence shown here is derived from an EMBL/GenBank/DDBJ whole genome shotgun (WGS) entry which is preliminary data.</text>
</comment>
<name>A0ABQ3GJ52_9MICC</name>
<organism evidence="6 7">
    <name type="scientific">Zhihengliuella salsuginis</name>
    <dbReference type="NCBI Taxonomy" id="578222"/>
    <lineage>
        <taxon>Bacteria</taxon>
        <taxon>Bacillati</taxon>
        <taxon>Actinomycetota</taxon>
        <taxon>Actinomycetes</taxon>
        <taxon>Micrococcales</taxon>
        <taxon>Micrococcaceae</taxon>
        <taxon>Zhihengliuella</taxon>
    </lineage>
</organism>
<dbReference type="InterPro" id="IPR005122">
    <property type="entry name" value="Uracil-DNA_glycosylase-like"/>
</dbReference>
<keyword evidence="1" id="KW-0227">DNA damage</keyword>
<keyword evidence="2" id="KW-0378">Hydrolase</keyword>
<dbReference type="SUPFAM" id="SSF52141">
    <property type="entry name" value="Uracil-DNA glycosylase-like"/>
    <property type="match status" value="1"/>
</dbReference>
<dbReference type="RefSeq" id="WP_189349923.1">
    <property type="nucleotide sequence ID" value="NZ_BMXK01000007.1"/>
</dbReference>
<reference evidence="7" key="1">
    <citation type="journal article" date="2019" name="Int. J. Syst. Evol. Microbiol.">
        <title>The Global Catalogue of Microorganisms (GCM) 10K type strain sequencing project: providing services to taxonomists for standard genome sequencing and annotation.</title>
        <authorList>
            <consortium name="The Broad Institute Genomics Platform"/>
            <consortium name="The Broad Institute Genome Sequencing Center for Infectious Disease"/>
            <person name="Wu L."/>
            <person name="Ma J."/>
        </authorList>
    </citation>
    <scope>NUCLEOTIDE SEQUENCE [LARGE SCALE GENOMIC DNA]</scope>
    <source>
        <strain evidence="7">KCTC 19466</strain>
    </source>
</reference>
<feature type="region of interest" description="Disordered" evidence="4">
    <location>
        <begin position="1"/>
        <end position="23"/>
    </location>
</feature>
<keyword evidence="3" id="KW-0234">DNA repair</keyword>
<proteinExistence type="predicted"/>
<evidence type="ECO:0000256" key="1">
    <source>
        <dbReference type="ARBA" id="ARBA00022763"/>
    </source>
</evidence>
<evidence type="ECO:0000259" key="5">
    <source>
        <dbReference type="SMART" id="SM00986"/>
    </source>
</evidence>
<evidence type="ECO:0000313" key="7">
    <source>
        <dbReference type="Proteomes" id="UP000642819"/>
    </source>
</evidence>
<evidence type="ECO:0000256" key="4">
    <source>
        <dbReference type="SAM" id="MobiDB-lite"/>
    </source>
</evidence>
<sequence length="217" mass="23338">MSESTRGKPRRPSPLGGRRPRRDELAGFATGAPDVLDDILPADPAGLRLLIVGINPGLWTAAVNAPFARPGNRFWPSLHRAGLTDDVVDASRGLSAGDEDQLLGRGIGLTNLVGRATVRADELTRDELQAAGRRLVERVSQLRPRVVAIAGITAFRAAFGQPRATLGRQDTKMLVGWPPGVVLWVVPQPSGLNAHETIDSLADKWRRVWDDVAVSGL</sequence>
<gene>
    <name evidence="6" type="ORF">GCM10008096_19160</name>
</gene>
<dbReference type="CDD" id="cd10028">
    <property type="entry name" value="UDG-F2_TDG_MUG"/>
    <property type="match status" value="1"/>
</dbReference>
<dbReference type="Gene3D" id="3.40.470.10">
    <property type="entry name" value="Uracil-DNA glycosylase-like domain"/>
    <property type="match status" value="1"/>
</dbReference>
<keyword evidence="7" id="KW-1185">Reference proteome</keyword>
<dbReference type="InterPro" id="IPR015637">
    <property type="entry name" value="MUG/TDG"/>
</dbReference>